<feature type="compositionally biased region" description="Basic and acidic residues" evidence="1">
    <location>
        <begin position="198"/>
        <end position="213"/>
    </location>
</feature>
<gene>
    <name evidence="2" type="ORF">RirG_087530</name>
</gene>
<dbReference type="Proteomes" id="UP000022910">
    <property type="component" value="Unassembled WGS sequence"/>
</dbReference>
<dbReference type="EMBL" id="JEMT01016594">
    <property type="protein sequence ID" value="EXX70433.1"/>
    <property type="molecule type" value="Genomic_DNA"/>
</dbReference>
<comment type="caution">
    <text evidence="2">The sequence shown here is derived from an EMBL/GenBank/DDBJ whole genome shotgun (WGS) entry which is preliminary data.</text>
</comment>
<dbReference type="AlphaFoldDB" id="A0A015MUI2"/>
<feature type="region of interest" description="Disordered" evidence="1">
    <location>
        <begin position="173"/>
        <end position="213"/>
    </location>
</feature>
<name>A0A015MUI2_RHIIW</name>
<dbReference type="SMR" id="A0A015MUI2"/>
<dbReference type="OrthoDB" id="10279233at2759"/>
<feature type="compositionally biased region" description="Basic and acidic residues" evidence="1">
    <location>
        <begin position="173"/>
        <end position="189"/>
    </location>
</feature>
<evidence type="ECO:0000313" key="3">
    <source>
        <dbReference type="Proteomes" id="UP000022910"/>
    </source>
</evidence>
<evidence type="ECO:0000313" key="2">
    <source>
        <dbReference type="EMBL" id="EXX70433.1"/>
    </source>
</evidence>
<organism evidence="2 3">
    <name type="scientific">Rhizophagus irregularis (strain DAOM 197198w)</name>
    <name type="common">Glomus intraradices</name>
    <dbReference type="NCBI Taxonomy" id="1432141"/>
    <lineage>
        <taxon>Eukaryota</taxon>
        <taxon>Fungi</taxon>
        <taxon>Fungi incertae sedis</taxon>
        <taxon>Mucoromycota</taxon>
        <taxon>Glomeromycotina</taxon>
        <taxon>Glomeromycetes</taxon>
        <taxon>Glomerales</taxon>
        <taxon>Glomeraceae</taxon>
        <taxon>Rhizophagus</taxon>
    </lineage>
</organism>
<sequence length="213" mass="24696">MSKNSQSSPPVAGELIGPEQSGSKNNNRFIEEPPFLTPKQLKKFLSFLTKEEMAVYETLTDEQKTFYLNVLKRAQAEGKAEYRKTGKKGSFGKVLNLNRKWVLFAYLIVKKIGGCLDNHKKINKLEKRNQVSDDRLSITDEQLKNWGISREEWNSTNERNKLEERVKEFSLPDKEFTERLPSRVEDQDTNKIGNKSVSETKERLSRKFSKDDC</sequence>
<reference evidence="2 3" key="1">
    <citation type="submission" date="2014-02" db="EMBL/GenBank/DDBJ databases">
        <title>Single nucleus genome sequencing reveals high similarity among nuclei of an endomycorrhizal fungus.</title>
        <authorList>
            <person name="Lin K."/>
            <person name="Geurts R."/>
            <person name="Zhang Z."/>
            <person name="Limpens E."/>
            <person name="Saunders D.G."/>
            <person name="Mu D."/>
            <person name="Pang E."/>
            <person name="Cao H."/>
            <person name="Cha H."/>
            <person name="Lin T."/>
            <person name="Zhou Q."/>
            <person name="Shang Y."/>
            <person name="Li Y."/>
            <person name="Ivanov S."/>
            <person name="Sharma T."/>
            <person name="Velzen R.V."/>
            <person name="Ruijter N.D."/>
            <person name="Aanen D.K."/>
            <person name="Win J."/>
            <person name="Kamoun S."/>
            <person name="Bisseling T."/>
            <person name="Huang S."/>
        </authorList>
    </citation>
    <scope>NUCLEOTIDE SEQUENCE [LARGE SCALE GENOMIC DNA]</scope>
    <source>
        <strain evidence="3">DAOM197198w</strain>
    </source>
</reference>
<keyword evidence="3" id="KW-1185">Reference proteome</keyword>
<evidence type="ECO:0000256" key="1">
    <source>
        <dbReference type="SAM" id="MobiDB-lite"/>
    </source>
</evidence>
<dbReference type="HOGENOM" id="CLU_1295022_0_0_1"/>
<protein>
    <submittedName>
        <fullName evidence="2">Uncharacterized protein</fullName>
    </submittedName>
</protein>
<feature type="region of interest" description="Disordered" evidence="1">
    <location>
        <begin position="1"/>
        <end position="32"/>
    </location>
</feature>
<accession>A0A015MUI2</accession>
<proteinExistence type="predicted"/>